<gene>
    <name evidence="1" type="ORF">Goslar_00142</name>
</gene>
<protein>
    <submittedName>
        <fullName evidence="1">Uncharacterized protein</fullName>
    </submittedName>
</protein>
<dbReference type="Proteomes" id="UP000294673">
    <property type="component" value="Segment"/>
</dbReference>
<dbReference type="EMBL" id="MK327938">
    <property type="protein sequence ID" value="QBO63935.1"/>
    <property type="molecule type" value="Genomic_DNA"/>
</dbReference>
<accession>A0A482GN38</accession>
<proteinExistence type="predicted"/>
<organismHost>
    <name type="scientific">Escherichia coli</name>
    <dbReference type="NCBI Taxonomy" id="562"/>
</organismHost>
<organism evidence="1 2">
    <name type="scientific">Escherichia phage vB_EcoM_Goslar</name>
    <dbReference type="NCBI Taxonomy" id="2502409"/>
    <lineage>
        <taxon>Viruses</taxon>
        <taxon>Duplodnaviria</taxon>
        <taxon>Heunggongvirae</taxon>
        <taxon>Uroviricota</taxon>
        <taxon>Caudoviricetes</taxon>
        <taxon>Chimalliviridae</taxon>
        <taxon>Goslarvirus</taxon>
        <taxon>Goslarvirus goslar</taxon>
    </lineage>
</organism>
<evidence type="ECO:0000313" key="2">
    <source>
        <dbReference type="Proteomes" id="UP000294673"/>
    </source>
</evidence>
<evidence type="ECO:0000313" key="1">
    <source>
        <dbReference type="EMBL" id="QBO63935.1"/>
    </source>
</evidence>
<name>A0A482GN38_BPGOS</name>
<keyword evidence="2" id="KW-1185">Reference proteome</keyword>
<sequence length="67" mass="7826">MLTKESKKNIEAWIFDDAPLNLSLDPKVRGLQADYAYNVLHGCCYTLSDPKYRYKFQELLETLRGLK</sequence>
<reference evidence="1 2" key="1">
    <citation type="submission" date="2018-12" db="EMBL/GenBank/DDBJ databases">
        <title>Still something new to discover - new insights into E. coli phage diversity and taxonomy.</title>
        <authorList>
            <person name="Korf I.H.E."/>
            <person name="Adriaennsens E."/>
            <person name="Dreiseikelmann B."/>
            <person name="Kropinski A."/>
            <person name="Nimtz M."/>
            <person name="Meier-Kolthoff J.P."/>
            <person name="Rohde M."/>
            <person name="van Raaij M."/>
            <person name="Wittmann J."/>
        </authorList>
    </citation>
    <scope>NUCLEOTIDE SEQUENCE [LARGE SCALE GENOMIC DNA]</scope>
</reference>